<gene>
    <name evidence="1" type="ORF">LSH36_1692g00009</name>
</gene>
<comment type="caution">
    <text evidence="1">The sequence shown here is derived from an EMBL/GenBank/DDBJ whole genome shotgun (WGS) entry which is preliminary data.</text>
</comment>
<sequence>IIKNNIYIYIYIYISTTAANTSANIDTFNSSSIMWSKKIHFNQSSEINIYVGEVDEVYQDKHIDVASRQQ</sequence>
<dbReference type="AlphaFoldDB" id="A0AAD9MQ45"/>
<proteinExistence type="predicted"/>
<dbReference type="Proteomes" id="UP001208570">
    <property type="component" value="Unassembled WGS sequence"/>
</dbReference>
<accession>A0AAD9MQ45</accession>
<organism evidence="1 2">
    <name type="scientific">Paralvinella palmiformis</name>
    <dbReference type="NCBI Taxonomy" id="53620"/>
    <lineage>
        <taxon>Eukaryota</taxon>
        <taxon>Metazoa</taxon>
        <taxon>Spiralia</taxon>
        <taxon>Lophotrochozoa</taxon>
        <taxon>Annelida</taxon>
        <taxon>Polychaeta</taxon>
        <taxon>Sedentaria</taxon>
        <taxon>Canalipalpata</taxon>
        <taxon>Terebellida</taxon>
        <taxon>Terebelliformia</taxon>
        <taxon>Alvinellidae</taxon>
        <taxon>Paralvinella</taxon>
    </lineage>
</organism>
<dbReference type="EMBL" id="JAODUP010001692">
    <property type="protein sequence ID" value="KAK2139616.1"/>
    <property type="molecule type" value="Genomic_DNA"/>
</dbReference>
<protein>
    <submittedName>
        <fullName evidence="1">Uncharacterized protein</fullName>
    </submittedName>
</protein>
<evidence type="ECO:0000313" key="2">
    <source>
        <dbReference type="Proteomes" id="UP001208570"/>
    </source>
</evidence>
<name>A0AAD9MQ45_9ANNE</name>
<evidence type="ECO:0000313" key="1">
    <source>
        <dbReference type="EMBL" id="KAK2139616.1"/>
    </source>
</evidence>
<keyword evidence="2" id="KW-1185">Reference proteome</keyword>
<feature type="non-terminal residue" evidence="1">
    <location>
        <position position="70"/>
    </location>
</feature>
<reference evidence="1" key="1">
    <citation type="journal article" date="2023" name="Mol. Biol. Evol.">
        <title>Third-Generation Sequencing Reveals the Adaptive Role of the Epigenome in Three Deep-Sea Polychaetes.</title>
        <authorList>
            <person name="Perez M."/>
            <person name="Aroh O."/>
            <person name="Sun Y."/>
            <person name="Lan Y."/>
            <person name="Juniper S.K."/>
            <person name="Young C.R."/>
            <person name="Angers B."/>
            <person name="Qian P.Y."/>
        </authorList>
    </citation>
    <scope>NUCLEOTIDE SEQUENCE</scope>
    <source>
        <strain evidence="1">P08H-3</strain>
    </source>
</reference>